<feature type="transmembrane region" description="Helical" evidence="2">
    <location>
        <begin position="486"/>
        <end position="504"/>
    </location>
</feature>
<dbReference type="AlphaFoldDB" id="A0A3M7LAF7"/>
<dbReference type="PANTHER" id="PTHR38434">
    <property type="entry name" value="BLL2549 PROTEIN"/>
    <property type="match status" value="1"/>
</dbReference>
<protein>
    <submittedName>
        <fullName evidence="3">DUF2339 domain-containing protein</fullName>
    </submittedName>
</protein>
<name>A0A3M7LAF7_9FLAO</name>
<feature type="transmembrane region" description="Helical" evidence="2">
    <location>
        <begin position="543"/>
        <end position="568"/>
    </location>
</feature>
<dbReference type="Pfam" id="PF10101">
    <property type="entry name" value="DUF2339"/>
    <property type="match status" value="1"/>
</dbReference>
<feature type="transmembrane region" description="Helical" evidence="2">
    <location>
        <begin position="444"/>
        <end position="465"/>
    </location>
</feature>
<dbReference type="Proteomes" id="UP000267524">
    <property type="component" value="Unassembled WGS sequence"/>
</dbReference>
<feature type="transmembrane region" description="Helical" evidence="2">
    <location>
        <begin position="188"/>
        <end position="205"/>
    </location>
</feature>
<feature type="transmembrane region" description="Helical" evidence="2">
    <location>
        <begin position="510"/>
        <end position="531"/>
    </location>
</feature>
<gene>
    <name evidence="3" type="ORF">D1632_09085</name>
</gene>
<dbReference type="EMBL" id="QWIV01000013">
    <property type="protein sequence ID" value="RMZ59761.1"/>
    <property type="molecule type" value="Genomic_DNA"/>
</dbReference>
<dbReference type="InterPro" id="IPR019286">
    <property type="entry name" value="DUF2339_TM"/>
</dbReference>
<feature type="transmembrane region" description="Helical" evidence="2">
    <location>
        <begin position="701"/>
        <end position="718"/>
    </location>
</feature>
<feature type="transmembrane region" description="Helical" evidence="2">
    <location>
        <begin position="337"/>
        <end position="354"/>
    </location>
</feature>
<evidence type="ECO:0000256" key="2">
    <source>
        <dbReference type="SAM" id="Phobius"/>
    </source>
</evidence>
<keyword evidence="1" id="KW-0175">Coiled coil</keyword>
<comment type="caution">
    <text evidence="3">The sequence shown here is derived from an EMBL/GenBank/DDBJ whole genome shotgun (WGS) entry which is preliminary data.</text>
</comment>
<dbReference type="PANTHER" id="PTHR38434:SF1">
    <property type="entry name" value="BLL2549 PROTEIN"/>
    <property type="match status" value="1"/>
</dbReference>
<feature type="transmembrane region" description="Helical" evidence="2">
    <location>
        <begin position="388"/>
        <end position="405"/>
    </location>
</feature>
<feature type="transmembrane region" description="Helical" evidence="2">
    <location>
        <begin position="417"/>
        <end position="438"/>
    </location>
</feature>
<feature type="transmembrane region" description="Helical" evidence="2">
    <location>
        <begin position="672"/>
        <end position="689"/>
    </location>
</feature>
<feature type="transmembrane region" description="Helical" evidence="2">
    <location>
        <begin position="232"/>
        <end position="252"/>
    </location>
</feature>
<feature type="transmembrane region" description="Helical" evidence="2">
    <location>
        <begin position="129"/>
        <end position="149"/>
    </location>
</feature>
<feature type="transmembrane region" description="Helical" evidence="2">
    <location>
        <begin position="366"/>
        <end position="382"/>
    </location>
</feature>
<feature type="transmembrane region" description="Helical" evidence="2">
    <location>
        <begin position="100"/>
        <end position="117"/>
    </location>
</feature>
<feature type="coiled-coil region" evidence="1">
    <location>
        <begin position="17"/>
        <end position="44"/>
    </location>
</feature>
<sequence>MEFFFTILVVILILFLYNKLNNRIKNLENELFNLKNIDKATENENLAAIKKPEVQFSNENKQEKEIVQETIIPAIIPERSEPIPQKEKFNPLFDFLKQNALTIVGILTLVLGIAYFVKYAIDKNWIGELGRVGIGMLAGIGIMLIGYFFRKNYKIFSSIITGGGIAVLYFTITIAFREYHLFTQSISFILICIITLVSIGISYYYKSETLFIFSMLGGFAAPLMISTGESNYLFLFSYISILNIGILSIVFLKNWKSTGWLGFILTSIYLLFWTVDHTELLSIPFYIINYIVFYVFALKDYFKKNIISSLDILMLVLINCLSTLGLVYIFNDLQYEPVIVFPLIFAIINGALLLKESRNKNFSTNYSVFTGITVSLITIAIALQFKTYLITTVWAIEATLLLFLWKKTNLHIFKICFYILFPLVIIAQAVTWTAYISITDLKVIFNPVFLTSFVTIITILINQFLLKKIPEIENRNHSFFEQAYKVLSFGVIYFALLLEIIYHISERPSAFIVSIGLLFTVYYIFSLLICGKKIHINTYIQSGLIYLFLVFIILSASFSGSEIVIAILSKKIQTPFYCIHLLYCIPFLFTLWKIIPKSDFLKNQISYWLLSLTIVVTISYELYHLYILSNANSILQIDKLGDHFSILYLPIIWAILASIFIYYGLKKNLSELNKAGVSLIAITILKLYTYDVWQMDNISRIIAFIILGIILLLSSFLFQRLKNIIRNMVDKKENDSKNESL</sequence>
<feature type="transmembrane region" description="Helical" evidence="2">
    <location>
        <begin position="281"/>
        <end position="298"/>
    </location>
</feature>
<keyword evidence="2" id="KW-0472">Membrane</keyword>
<organism evidence="3 4">
    <name type="scientific">Chryseobacterium nematophagum</name>
    <dbReference type="NCBI Taxonomy" id="2305228"/>
    <lineage>
        <taxon>Bacteria</taxon>
        <taxon>Pseudomonadati</taxon>
        <taxon>Bacteroidota</taxon>
        <taxon>Flavobacteriia</taxon>
        <taxon>Flavobacteriales</taxon>
        <taxon>Weeksellaceae</taxon>
        <taxon>Chryseobacterium group</taxon>
        <taxon>Chryseobacterium</taxon>
    </lineage>
</organism>
<feature type="transmembrane region" description="Helical" evidence="2">
    <location>
        <begin position="646"/>
        <end position="665"/>
    </location>
</feature>
<feature type="transmembrane region" description="Helical" evidence="2">
    <location>
        <begin position="310"/>
        <end position="331"/>
    </location>
</feature>
<feature type="transmembrane region" description="Helical" evidence="2">
    <location>
        <begin position="574"/>
        <end position="595"/>
    </location>
</feature>
<evidence type="ECO:0000313" key="3">
    <source>
        <dbReference type="EMBL" id="RMZ59761.1"/>
    </source>
</evidence>
<dbReference type="RefSeq" id="WP_122546887.1">
    <property type="nucleotide sequence ID" value="NZ_QWIV01000013.1"/>
</dbReference>
<reference evidence="3 4" key="1">
    <citation type="submission" date="2018-08" db="EMBL/GenBank/DDBJ databases">
        <title>Chryseobacterium nematophagum: a novel matrix digesting pathogen of nematodes.</title>
        <authorList>
            <person name="Page A."/>
            <person name="Roberts M."/>
            <person name="Felix M.-A."/>
            <person name="Weir W."/>
        </authorList>
    </citation>
    <scope>NUCLEOTIDE SEQUENCE [LARGE SCALE GENOMIC DNA]</scope>
    <source>
        <strain evidence="3 4">JUb275</strain>
    </source>
</reference>
<keyword evidence="2" id="KW-0812">Transmembrane</keyword>
<evidence type="ECO:0000313" key="4">
    <source>
        <dbReference type="Proteomes" id="UP000267524"/>
    </source>
</evidence>
<feature type="transmembrane region" description="Helical" evidence="2">
    <location>
        <begin position="155"/>
        <end position="176"/>
    </location>
</feature>
<feature type="transmembrane region" description="Helical" evidence="2">
    <location>
        <begin position="607"/>
        <end position="626"/>
    </location>
</feature>
<proteinExistence type="predicted"/>
<feature type="transmembrane region" description="Helical" evidence="2">
    <location>
        <begin position="259"/>
        <end position="275"/>
    </location>
</feature>
<keyword evidence="2" id="KW-1133">Transmembrane helix</keyword>
<evidence type="ECO:0000256" key="1">
    <source>
        <dbReference type="SAM" id="Coils"/>
    </source>
</evidence>
<accession>A0A3M7LAF7</accession>
<keyword evidence="4" id="KW-1185">Reference proteome</keyword>